<evidence type="ECO:0000313" key="2">
    <source>
        <dbReference type="Proteomes" id="UP000441354"/>
    </source>
</evidence>
<sequence length="82" mass="9210">MYIHVGEDVLVRAKDIVAIIDKESSSSSPYAEEFLRRYENDAVNLSKSGFKSVVITTEKVYFSPLSSSTLKRRSGKMTVAEF</sequence>
<dbReference type="NCBIfam" id="NF046065">
    <property type="entry name" value="MtxRegRemB"/>
    <property type="match status" value="1"/>
</dbReference>
<dbReference type="InterPro" id="IPR007169">
    <property type="entry name" value="RemA-like"/>
</dbReference>
<dbReference type="RefSeq" id="WP_151575661.1">
    <property type="nucleotide sequence ID" value="NZ_WBOT01000008.1"/>
</dbReference>
<accession>A0A7V7RIL7</accession>
<dbReference type="OrthoDB" id="9811390at2"/>
<dbReference type="Proteomes" id="UP000441354">
    <property type="component" value="Unassembled WGS sequence"/>
</dbReference>
<evidence type="ECO:0000313" key="1">
    <source>
        <dbReference type="EMBL" id="KAB2330253.1"/>
    </source>
</evidence>
<protein>
    <submittedName>
        <fullName evidence="1">DUF370 domain-containing protein</fullName>
    </submittedName>
</protein>
<keyword evidence="2" id="KW-1185">Reference proteome</keyword>
<dbReference type="Pfam" id="PF04025">
    <property type="entry name" value="RemA-like"/>
    <property type="match status" value="1"/>
</dbReference>
<reference evidence="1 2" key="1">
    <citation type="journal article" date="2014" name="Arch. Microbiol.">
        <title>Bacillus mesophilum sp. nov., strain IITR-54T, a novel 4-chlorobiphenyl dechlorinating bacterium.</title>
        <authorList>
            <person name="Manickam N."/>
            <person name="Singh N.K."/>
            <person name="Bajaj A."/>
            <person name="Kumar R.M."/>
            <person name="Kaur G."/>
            <person name="Kaur N."/>
            <person name="Bala M."/>
            <person name="Kumar A."/>
            <person name="Mayilraj S."/>
        </authorList>
    </citation>
    <scope>NUCLEOTIDE SEQUENCE [LARGE SCALE GENOMIC DNA]</scope>
    <source>
        <strain evidence="1 2">IITR-54</strain>
    </source>
</reference>
<name>A0A7V7RIL7_9BACI</name>
<organism evidence="1 2">
    <name type="scientific">Bacillus mesophilum</name>
    <dbReference type="NCBI Taxonomy" id="1071718"/>
    <lineage>
        <taxon>Bacteria</taxon>
        <taxon>Bacillati</taxon>
        <taxon>Bacillota</taxon>
        <taxon>Bacilli</taxon>
        <taxon>Bacillales</taxon>
        <taxon>Bacillaceae</taxon>
        <taxon>Bacillus</taxon>
    </lineage>
</organism>
<comment type="caution">
    <text evidence="1">The sequence shown here is derived from an EMBL/GenBank/DDBJ whole genome shotgun (WGS) entry which is preliminary data.</text>
</comment>
<proteinExistence type="predicted"/>
<dbReference type="AlphaFoldDB" id="A0A7V7RIL7"/>
<gene>
    <name evidence="1" type="ORF">F7732_19025</name>
</gene>
<dbReference type="EMBL" id="WBOT01000008">
    <property type="protein sequence ID" value="KAB2330253.1"/>
    <property type="molecule type" value="Genomic_DNA"/>
</dbReference>